<dbReference type="Gene3D" id="1.20.1280.50">
    <property type="match status" value="1"/>
</dbReference>
<dbReference type="EMBL" id="MVGT01002624">
    <property type="protein sequence ID" value="OVA07231.1"/>
    <property type="molecule type" value="Genomic_DNA"/>
</dbReference>
<evidence type="ECO:0000313" key="3">
    <source>
        <dbReference type="Proteomes" id="UP000195402"/>
    </source>
</evidence>
<reference evidence="2 3" key="1">
    <citation type="journal article" date="2017" name="Mol. Plant">
        <title>The Genome of Medicinal Plant Macleaya cordata Provides New Insights into Benzylisoquinoline Alkaloids Metabolism.</title>
        <authorList>
            <person name="Liu X."/>
            <person name="Liu Y."/>
            <person name="Huang P."/>
            <person name="Ma Y."/>
            <person name="Qing Z."/>
            <person name="Tang Q."/>
            <person name="Cao H."/>
            <person name="Cheng P."/>
            <person name="Zheng Y."/>
            <person name="Yuan Z."/>
            <person name="Zhou Y."/>
            <person name="Liu J."/>
            <person name="Tang Z."/>
            <person name="Zhuo Y."/>
            <person name="Zhang Y."/>
            <person name="Yu L."/>
            <person name="Huang J."/>
            <person name="Yang P."/>
            <person name="Peng Q."/>
            <person name="Zhang J."/>
            <person name="Jiang W."/>
            <person name="Zhang Z."/>
            <person name="Lin K."/>
            <person name="Ro D.K."/>
            <person name="Chen X."/>
            <person name="Xiong X."/>
            <person name="Shang Y."/>
            <person name="Huang S."/>
            <person name="Zeng J."/>
        </authorList>
    </citation>
    <scope>NUCLEOTIDE SEQUENCE [LARGE SCALE GENOMIC DNA]</scope>
    <source>
        <strain evidence="3">cv. BLH2017</strain>
        <tissue evidence="2">Root</tissue>
    </source>
</reference>
<dbReference type="Pfam" id="PF08268">
    <property type="entry name" value="FBA_3"/>
    <property type="match status" value="1"/>
</dbReference>
<evidence type="ECO:0000313" key="2">
    <source>
        <dbReference type="EMBL" id="OVA07231.1"/>
    </source>
</evidence>
<dbReference type="InterPro" id="IPR013187">
    <property type="entry name" value="F-box-assoc_dom_typ3"/>
</dbReference>
<dbReference type="OrthoDB" id="1894463at2759"/>
<accession>A0A200Q9W3</accession>
<dbReference type="CDD" id="cd22157">
    <property type="entry name" value="F-box_AtFBW1-like"/>
    <property type="match status" value="1"/>
</dbReference>
<dbReference type="SUPFAM" id="SSF81383">
    <property type="entry name" value="F-box domain"/>
    <property type="match status" value="1"/>
</dbReference>
<dbReference type="Proteomes" id="UP000195402">
    <property type="component" value="Unassembled WGS sequence"/>
</dbReference>
<dbReference type="InterPro" id="IPR017451">
    <property type="entry name" value="F-box-assoc_interact_dom"/>
</dbReference>
<comment type="caution">
    <text evidence="2">The sequence shown here is derived from an EMBL/GenBank/DDBJ whole genome shotgun (WGS) entry which is preliminary data.</text>
</comment>
<dbReference type="InterPro" id="IPR050796">
    <property type="entry name" value="SCF_F-box_component"/>
</dbReference>
<dbReference type="OMA" id="CESWNNS"/>
<protein>
    <submittedName>
        <fullName evidence="2">F-box domain</fullName>
    </submittedName>
</protein>
<dbReference type="AlphaFoldDB" id="A0A200Q9W3"/>
<dbReference type="InterPro" id="IPR001810">
    <property type="entry name" value="F-box_dom"/>
</dbReference>
<feature type="domain" description="F-box" evidence="1">
    <location>
        <begin position="1"/>
        <end position="48"/>
    </location>
</feature>
<dbReference type="PANTHER" id="PTHR31672">
    <property type="entry name" value="BNACNNG10540D PROTEIN"/>
    <property type="match status" value="1"/>
</dbReference>
<evidence type="ECO:0000259" key="1">
    <source>
        <dbReference type="PROSITE" id="PS50181"/>
    </source>
</evidence>
<dbReference type="Pfam" id="PF00646">
    <property type="entry name" value="F-box"/>
    <property type="match status" value="1"/>
</dbReference>
<keyword evidence="3" id="KW-1185">Reference proteome</keyword>
<dbReference type="NCBIfam" id="TIGR01640">
    <property type="entry name" value="F_box_assoc_1"/>
    <property type="match status" value="1"/>
</dbReference>
<gene>
    <name evidence="2" type="ORF">BVC80_1609g15</name>
</gene>
<dbReference type="InterPro" id="IPR036047">
    <property type="entry name" value="F-box-like_dom_sf"/>
</dbReference>
<dbReference type="InParanoid" id="A0A200Q9W3"/>
<dbReference type="STRING" id="56857.A0A200Q9W3"/>
<organism evidence="2 3">
    <name type="scientific">Macleaya cordata</name>
    <name type="common">Five-seeded plume-poppy</name>
    <name type="synonym">Bocconia cordata</name>
    <dbReference type="NCBI Taxonomy" id="56857"/>
    <lineage>
        <taxon>Eukaryota</taxon>
        <taxon>Viridiplantae</taxon>
        <taxon>Streptophyta</taxon>
        <taxon>Embryophyta</taxon>
        <taxon>Tracheophyta</taxon>
        <taxon>Spermatophyta</taxon>
        <taxon>Magnoliopsida</taxon>
        <taxon>Ranunculales</taxon>
        <taxon>Papaveraceae</taxon>
        <taxon>Papaveroideae</taxon>
        <taxon>Macleaya</taxon>
    </lineage>
</organism>
<dbReference type="SMART" id="SM00256">
    <property type="entry name" value="FBOX"/>
    <property type="match status" value="1"/>
</dbReference>
<proteinExistence type="predicted"/>
<sequence length="406" mass="47504">MENLHTEITLEILSRLPVQSVLQCKLVCKTWRTLLRLPYFADMHIRRQLQLQSLQRHQLDVDDDDDDDGGGAKVGPPGFFFAIEDLYEAQLYYCEGDNIIDKKHPYYYYKRLARVNHPPIKKRSAQNAIVGSCNGLICFSEPHHDIDDPVYILNPFTREYFFLQRLTKTFSKGYIVNGFGYNPFTNEYKVVRVIYYQNVDQGPFVGHVQVYTLGGGSGWRNKGEIAYKLRYPLPGILANGALHWLDKEWKIVAFDLANEEFHLLPSPPCVHPSREHNYYKLLELGGCLCVVHRDEPRQNLDIWSLKMKKEQDYQSWTREFSIAWEGNYHDKYEPFALTKSGEVLLRYNFETLCLHDPKTATITKLVDDDMGSKYFEAIPHINSFVSLKALEKKSRRRRRICKLKEY</sequence>
<dbReference type="PANTHER" id="PTHR31672:SF13">
    <property type="entry name" value="F-BOX PROTEIN CPR30-LIKE"/>
    <property type="match status" value="1"/>
</dbReference>
<dbReference type="PROSITE" id="PS50181">
    <property type="entry name" value="FBOX"/>
    <property type="match status" value="1"/>
</dbReference>
<name>A0A200Q9W3_MACCD</name>